<dbReference type="GO" id="GO:0005975">
    <property type="term" value="P:carbohydrate metabolic process"/>
    <property type="evidence" value="ECO:0007669"/>
    <property type="project" value="InterPro"/>
</dbReference>
<name>A0A875S2V7_EENNA</name>
<evidence type="ECO:0000313" key="2">
    <source>
        <dbReference type="EMBL" id="QPG75288.1"/>
    </source>
</evidence>
<feature type="domain" description="Alpha-L-rhamnosidase six-hairpin glycosidase" evidence="1">
    <location>
        <begin position="230"/>
        <end position="445"/>
    </location>
</feature>
<organism evidence="2 3">
    <name type="scientific">Eeniella nana</name>
    <name type="common">Yeast</name>
    <name type="synonym">Brettanomyces nanus</name>
    <dbReference type="NCBI Taxonomy" id="13502"/>
    <lineage>
        <taxon>Eukaryota</taxon>
        <taxon>Fungi</taxon>
        <taxon>Dikarya</taxon>
        <taxon>Ascomycota</taxon>
        <taxon>Saccharomycotina</taxon>
        <taxon>Pichiomycetes</taxon>
        <taxon>Pichiales</taxon>
        <taxon>Pichiaceae</taxon>
        <taxon>Brettanomyces</taxon>
    </lineage>
</organism>
<dbReference type="AlphaFoldDB" id="A0A875S2V7"/>
<accession>A0A875S2V7</accession>
<dbReference type="EMBL" id="CP064813">
    <property type="protein sequence ID" value="QPG75288.1"/>
    <property type="molecule type" value="Genomic_DNA"/>
</dbReference>
<dbReference type="InterPro" id="IPR008928">
    <property type="entry name" value="6-hairpin_glycosidase_sf"/>
</dbReference>
<reference evidence="2" key="1">
    <citation type="submission" date="2020-10" db="EMBL/GenBank/DDBJ databases">
        <authorList>
            <person name="Roach M.J.R."/>
        </authorList>
    </citation>
    <scope>NUCLEOTIDE SEQUENCE</scope>
    <source>
        <strain evidence="2">CBS 1945</strain>
    </source>
</reference>
<dbReference type="PANTHER" id="PTHR34987:SF6">
    <property type="entry name" value="ALPHA-L-RHAMNOSIDASE SIX-HAIRPIN GLYCOSIDASE DOMAIN-CONTAINING PROTEIN"/>
    <property type="match status" value="1"/>
</dbReference>
<proteinExistence type="predicted"/>
<evidence type="ECO:0000313" key="3">
    <source>
        <dbReference type="Proteomes" id="UP000662931"/>
    </source>
</evidence>
<dbReference type="GeneID" id="62196040"/>
<protein>
    <recommendedName>
        <fullName evidence="1">Alpha-L-rhamnosidase six-hairpin glycosidase domain-containing protein</fullName>
    </recommendedName>
</protein>
<dbReference type="InterPro" id="IPR035396">
    <property type="entry name" value="Bac_rhamnosid6H"/>
</dbReference>
<dbReference type="Pfam" id="PF17389">
    <property type="entry name" value="Bac_rhamnosid6H"/>
    <property type="match status" value="1"/>
</dbReference>
<dbReference type="Gene3D" id="1.50.10.10">
    <property type="match status" value="1"/>
</dbReference>
<evidence type="ECO:0000259" key="1">
    <source>
        <dbReference type="Pfam" id="PF17389"/>
    </source>
</evidence>
<dbReference type="RefSeq" id="XP_038778853.1">
    <property type="nucleotide sequence ID" value="XM_038922925.1"/>
</dbReference>
<sequence length="485" mass="54545">MESFAQSVLTAGPNKGPWEKYKFSPESRTVYPTKVFATEGVVQQADNLIGNNSNVAYLKGAGAAISLDFGFNTCGLYSVEFGPDSDPEQSVHLAFSETNKFVDKDNSDRSMDFLMVDKTIEVPVSEGVYTCPYAQQRGAFRYLTISTRKPGKVSIRKIYTKMNNMPSLGDNLRNYSGYFYSNDEFANTIWYAGAYTIQLSIIPTRSGRRMDVVTKPTGWSNDVISGFGQEVLVDGARRDRTVWSGDRTISQFTEFITFNSKAAELSTDWILDQQTEEGEFPYACNPIHIYGSDMYHLWTLKSIYDTFMLNDKSMTWLRNAWVQFKKGMERTWKQVDETGVLKIVGPLDWGRTPFVGHPMSINCVLHTTLIDGTKIADILDDPATKKLYAGRAEKLKKSINEFFWDDKVGAFKDSDENDIHSQDGNAIAMLFHVADKNKYASISKYLSTHWTKFGATAPEMQNSISPFISSLELQAHTDALGFATV</sequence>
<dbReference type="InterPro" id="IPR012341">
    <property type="entry name" value="6hp_glycosidase-like_sf"/>
</dbReference>
<dbReference type="GO" id="GO:0004553">
    <property type="term" value="F:hydrolase activity, hydrolyzing O-glycosyl compounds"/>
    <property type="evidence" value="ECO:0007669"/>
    <property type="project" value="UniProtKB-ARBA"/>
</dbReference>
<dbReference type="Proteomes" id="UP000662931">
    <property type="component" value="Chromosome 2"/>
</dbReference>
<dbReference type="PANTHER" id="PTHR34987">
    <property type="entry name" value="C, PUTATIVE (AFU_ORTHOLOGUE AFUA_3G02880)-RELATED"/>
    <property type="match status" value="1"/>
</dbReference>
<keyword evidence="3" id="KW-1185">Reference proteome</keyword>
<dbReference type="KEGG" id="bnn:FOA43_002639"/>
<gene>
    <name evidence="2" type="ORF">FOA43_002639</name>
</gene>
<dbReference type="SUPFAM" id="SSF48208">
    <property type="entry name" value="Six-hairpin glycosidases"/>
    <property type="match status" value="1"/>
</dbReference>
<dbReference type="OrthoDB" id="10036721at2759"/>